<reference evidence="1 2" key="1">
    <citation type="submission" date="2020-03" db="EMBL/GenBank/DDBJ databases">
        <title>Above-ground endophytic microbial communities from plants in different locations in the United States.</title>
        <authorList>
            <person name="Frank C."/>
        </authorList>
    </citation>
    <scope>NUCLEOTIDE SEQUENCE [LARGE SCALE GENOMIC DNA]</scope>
    <source>
        <strain evidence="1 2">WW7</strain>
    </source>
</reference>
<accession>A0ABX0T4G4</accession>
<keyword evidence="2" id="KW-1185">Reference proteome</keyword>
<evidence type="ECO:0000313" key="1">
    <source>
        <dbReference type="EMBL" id="NII39788.1"/>
    </source>
</evidence>
<protein>
    <submittedName>
        <fullName evidence="1">Uncharacterized protein (DUF885 family)</fullName>
    </submittedName>
</protein>
<dbReference type="Proteomes" id="UP001318300">
    <property type="component" value="Unassembled WGS sequence"/>
</dbReference>
<name>A0ABX0T4G4_9MICO</name>
<dbReference type="InterPro" id="IPR010281">
    <property type="entry name" value="DUF885"/>
</dbReference>
<dbReference type="EMBL" id="JAAOYO010000001">
    <property type="protein sequence ID" value="NII39788.1"/>
    <property type="molecule type" value="Genomic_DNA"/>
</dbReference>
<dbReference type="PANTHER" id="PTHR33361:SF2">
    <property type="entry name" value="DUF885 DOMAIN-CONTAINING PROTEIN"/>
    <property type="match status" value="1"/>
</dbReference>
<evidence type="ECO:0000313" key="2">
    <source>
        <dbReference type="Proteomes" id="UP001318300"/>
    </source>
</evidence>
<dbReference type="Pfam" id="PF05960">
    <property type="entry name" value="DUF885"/>
    <property type="match status" value="1"/>
</dbReference>
<proteinExistence type="predicted"/>
<organism evidence="1 2">
    <name type="scientific">Curtobacterium salicis</name>
    <dbReference type="NCBI Taxonomy" id="1779862"/>
    <lineage>
        <taxon>Bacteria</taxon>
        <taxon>Bacillati</taxon>
        <taxon>Actinomycetota</taxon>
        <taxon>Actinomycetes</taxon>
        <taxon>Micrococcales</taxon>
        <taxon>Microbacteriaceae</taxon>
        <taxon>Curtobacterium</taxon>
    </lineage>
</organism>
<dbReference type="PANTHER" id="PTHR33361">
    <property type="entry name" value="GLR0591 PROTEIN"/>
    <property type="match status" value="1"/>
</dbReference>
<dbReference type="RefSeq" id="WP_166778935.1">
    <property type="nucleotide sequence ID" value="NZ_JAAOYO010000001.1"/>
</dbReference>
<gene>
    <name evidence="1" type="ORF">E9228_000407</name>
</gene>
<sequence length="567" mass="61520">MTTDTATRLHALGERYFVAQHTYDPYNATLLGITEFDHLPGDPSLTASERAAAELDTVAQEAAALPGEDLDEAGRIDRDVLVALARGAADDARYALWAANASAKGYVSRQGLVFQAVPAMTVPDTAAAERYSARLAGLGAMFVALGERYADEAAGGRVPTRMGVLHAVEQLEGYLALPLAEDPLLEPAHTSKVAEASSLVAQSEDLVAQSVRPGMAALAEALRALLPVARDDEHVGISEVPGGSEGYVAAVARHTTTDLTPDEVHRIGLEELEGIRAEAAEIGDRLFGLRDFTAIATRLRDDPALRFRSSDEIMAVAHDALARAEAVRDQYFPADDITDCAIEPINEVDAASSALGFYRPPAVDGSRPGTFCINASAPETHYRYEYEALTFHESVPGHHMQLAMAQRLDIPRYRRHLDVEACSFNEGWGLYSEQFADDAGLYSDDLSRLGMLSMRAVRACRLVVDTGMHAFGWSRERAVQFMLDNTATTDEHVRSEVDRYIAWPGQALAYMIGRREMLRLRTGAREALGDAFSIRDFHATVLGNGAVPLTVLADAVTRWQQHATAAV</sequence>
<comment type="caution">
    <text evidence="1">The sequence shown here is derived from an EMBL/GenBank/DDBJ whole genome shotgun (WGS) entry which is preliminary data.</text>
</comment>